<comment type="similarity">
    <text evidence="9">Belongs to the ABC transporter superfamily. Drug exporter-1 (DrugE1) (TC 3.A.1.105) family.</text>
</comment>
<comment type="caution">
    <text evidence="11">The sequence shown here is derived from an EMBL/GenBank/DDBJ whole genome shotgun (WGS) entry which is preliminary data.</text>
</comment>
<evidence type="ECO:0000256" key="9">
    <source>
        <dbReference type="ARBA" id="ARBA00049985"/>
    </source>
</evidence>
<dbReference type="InterPro" id="IPR003593">
    <property type="entry name" value="AAA+_ATPase"/>
</dbReference>
<evidence type="ECO:0000256" key="2">
    <source>
        <dbReference type="ARBA" id="ARBA00022448"/>
    </source>
</evidence>
<keyword evidence="7" id="KW-0472">Membrane</keyword>
<keyword evidence="3" id="KW-1003">Cell membrane</keyword>
<dbReference type="SMART" id="SM00382">
    <property type="entry name" value="AAA"/>
    <property type="match status" value="1"/>
</dbReference>
<evidence type="ECO:0000256" key="6">
    <source>
        <dbReference type="ARBA" id="ARBA00022967"/>
    </source>
</evidence>
<dbReference type="SUPFAM" id="SSF52540">
    <property type="entry name" value="P-loop containing nucleoside triphosphate hydrolases"/>
    <property type="match status" value="1"/>
</dbReference>
<evidence type="ECO:0000313" key="11">
    <source>
        <dbReference type="EMBL" id="NRN66563.1"/>
    </source>
</evidence>
<evidence type="ECO:0000256" key="8">
    <source>
        <dbReference type="ARBA" id="ARBA00023251"/>
    </source>
</evidence>
<comment type="subcellular location">
    <subcellularLocation>
        <location evidence="1">Cell membrane</location>
        <topology evidence="1">Peripheral membrane protein</topology>
        <orientation evidence="1">Cytoplasmic side</orientation>
    </subcellularLocation>
</comment>
<evidence type="ECO:0000256" key="7">
    <source>
        <dbReference type="ARBA" id="ARBA00023136"/>
    </source>
</evidence>
<dbReference type="GO" id="GO:0005524">
    <property type="term" value="F:ATP binding"/>
    <property type="evidence" value="ECO:0007669"/>
    <property type="project" value="UniProtKB-KW"/>
</dbReference>
<dbReference type="InterPro" id="IPR050763">
    <property type="entry name" value="ABC_transporter_ATP-binding"/>
</dbReference>
<name>A0ABX2F5D7_9PSEU</name>
<dbReference type="PROSITE" id="PS50893">
    <property type="entry name" value="ABC_TRANSPORTER_2"/>
    <property type="match status" value="1"/>
</dbReference>
<dbReference type="Gene3D" id="3.40.50.300">
    <property type="entry name" value="P-loop containing nucleotide triphosphate hydrolases"/>
    <property type="match status" value="1"/>
</dbReference>
<dbReference type="Pfam" id="PF00005">
    <property type="entry name" value="ABC_tran"/>
    <property type="match status" value="1"/>
</dbReference>
<keyword evidence="12" id="KW-1185">Reference proteome</keyword>
<evidence type="ECO:0000256" key="1">
    <source>
        <dbReference type="ARBA" id="ARBA00004413"/>
    </source>
</evidence>
<keyword evidence="8" id="KW-0046">Antibiotic resistance</keyword>
<keyword evidence="6" id="KW-1278">Translocase</keyword>
<keyword evidence="2" id="KW-0813">Transport</keyword>
<dbReference type="InterPro" id="IPR027417">
    <property type="entry name" value="P-loop_NTPase"/>
</dbReference>
<dbReference type="PANTHER" id="PTHR42711">
    <property type="entry name" value="ABC TRANSPORTER ATP-BINDING PROTEIN"/>
    <property type="match status" value="1"/>
</dbReference>
<dbReference type="InterPro" id="IPR017871">
    <property type="entry name" value="ABC_transporter-like_CS"/>
</dbReference>
<evidence type="ECO:0000256" key="3">
    <source>
        <dbReference type="ARBA" id="ARBA00022475"/>
    </source>
</evidence>
<reference evidence="11 12" key="1">
    <citation type="submission" date="2020-01" db="EMBL/GenBank/DDBJ databases">
        <title>Kibdelosporangium persica a novel Actinomycetes from a hot desert in Iran.</title>
        <authorList>
            <person name="Safaei N."/>
            <person name="Zaburannyi N."/>
            <person name="Mueller R."/>
            <person name="Wink J."/>
        </authorList>
    </citation>
    <scope>NUCLEOTIDE SEQUENCE [LARGE SCALE GENOMIC DNA]</scope>
    <source>
        <strain evidence="11 12">4NS15</strain>
    </source>
</reference>
<dbReference type="EMBL" id="JAAATY010000010">
    <property type="protein sequence ID" value="NRN66563.1"/>
    <property type="molecule type" value="Genomic_DNA"/>
</dbReference>
<dbReference type="Proteomes" id="UP000763557">
    <property type="component" value="Unassembled WGS sequence"/>
</dbReference>
<protein>
    <submittedName>
        <fullName evidence="11">Daunorubicin resistance ABC transporter ATP-binding subunit</fullName>
    </submittedName>
</protein>
<dbReference type="InterPro" id="IPR005894">
    <property type="entry name" value="DrrA"/>
</dbReference>
<dbReference type="PROSITE" id="PS00211">
    <property type="entry name" value="ABC_TRANSPORTER_1"/>
    <property type="match status" value="1"/>
</dbReference>
<evidence type="ECO:0000259" key="10">
    <source>
        <dbReference type="PROSITE" id="PS50893"/>
    </source>
</evidence>
<dbReference type="PANTHER" id="PTHR42711:SF19">
    <property type="entry name" value="DOXORUBICIN RESISTANCE ATP-BINDING PROTEIN DRRA"/>
    <property type="match status" value="1"/>
</dbReference>
<dbReference type="InterPro" id="IPR003439">
    <property type="entry name" value="ABC_transporter-like_ATP-bd"/>
</dbReference>
<keyword evidence="5 11" id="KW-0067">ATP-binding</keyword>
<evidence type="ECO:0000256" key="4">
    <source>
        <dbReference type="ARBA" id="ARBA00022741"/>
    </source>
</evidence>
<evidence type="ECO:0000256" key="5">
    <source>
        <dbReference type="ARBA" id="ARBA00022840"/>
    </source>
</evidence>
<proteinExistence type="inferred from homology"/>
<evidence type="ECO:0000313" key="12">
    <source>
        <dbReference type="Proteomes" id="UP000763557"/>
    </source>
</evidence>
<dbReference type="NCBIfam" id="TIGR01188">
    <property type="entry name" value="drrA"/>
    <property type="match status" value="1"/>
</dbReference>
<accession>A0ABX2F5D7</accession>
<gene>
    <name evidence="11" type="ORF">GC106_37880</name>
</gene>
<dbReference type="RefSeq" id="WP_173132774.1">
    <property type="nucleotide sequence ID" value="NZ_CBCSGW010000003.1"/>
</dbReference>
<dbReference type="Pfam" id="PF13732">
    <property type="entry name" value="DrrA1-3_C"/>
    <property type="match status" value="1"/>
</dbReference>
<dbReference type="InterPro" id="IPR025302">
    <property type="entry name" value="DrrA1/2-like_C"/>
</dbReference>
<keyword evidence="4" id="KW-0547">Nucleotide-binding</keyword>
<feature type="domain" description="ABC transporter" evidence="10">
    <location>
        <begin position="7"/>
        <end position="237"/>
    </location>
</feature>
<sequence length="309" mass="33193">MVSSYAIEARGLRKSFGSVTVLESIDLRVERGTMLGLLGPNGAGKTTTVRILSTLLKADGGTATIEGRDVTTQARAVRGIIGLTGQDTAVDELLTGRENLVMMGQLFRISRAGAEQRAAELLDQFDLVKAADRPAKTYSGGMRRRLDLAVSLINRPPVLFLDEPTTGLDPTARIAMWETIRSLMAAGTTVLLTTQYLEEADQLANRIAVIDQGRVVAEGTASELKRQVGAERAELTVDPVDIQKAQALSGGERVDQQTISVPVHSAGDVRHLLNQMAEAGLEVRQIALHQPTLDDVFRTLTSKSPGAVK</sequence>
<organism evidence="11 12">
    <name type="scientific">Kibdelosporangium persicum</name>
    <dbReference type="NCBI Taxonomy" id="2698649"/>
    <lineage>
        <taxon>Bacteria</taxon>
        <taxon>Bacillati</taxon>
        <taxon>Actinomycetota</taxon>
        <taxon>Actinomycetes</taxon>
        <taxon>Pseudonocardiales</taxon>
        <taxon>Pseudonocardiaceae</taxon>
        <taxon>Kibdelosporangium</taxon>
    </lineage>
</organism>